<keyword evidence="1" id="KW-0175">Coiled coil</keyword>
<keyword evidence="3" id="KW-1185">Reference proteome</keyword>
<evidence type="ECO:0000313" key="3">
    <source>
        <dbReference type="Proteomes" id="UP000692954"/>
    </source>
</evidence>
<dbReference type="EMBL" id="CAJJDN010000089">
    <property type="protein sequence ID" value="CAD8107443.1"/>
    <property type="molecule type" value="Genomic_DNA"/>
</dbReference>
<comment type="caution">
    <text evidence="2">The sequence shown here is derived from an EMBL/GenBank/DDBJ whole genome shotgun (WGS) entry which is preliminary data.</text>
</comment>
<accession>A0A8S1PY81</accession>
<dbReference type="Proteomes" id="UP000692954">
    <property type="component" value="Unassembled WGS sequence"/>
</dbReference>
<name>A0A8S1PY81_9CILI</name>
<sequence length="302" mass="35377">MKDQINKLIRISISKLSLIPLISKLNDDLSNLKLEINKINQIKSNNPENIKNVQSLGEKTKIKIIVQENKEKDQEINQYINQIKQQQDQIQVQLEQINQFKQEQEYLNQQIEKQKLQNQKLKQQIEQYQSQQSNQLQQFQQQQNQYYPQIQNQPTPFQQNIDSSYQKVSFQFIKNYQVNIKNDGKIASAAGGGDVLCEPSIPLNQNVKFAFRVIKIDGQINLGFGLKDQYGQPKNRQLYEQYFQFNKKDTVLLDIRMNEKKLIAQNLRSSQQGQFSIDTDTSQALYLVVFLVHSCIEIVDDY</sequence>
<evidence type="ECO:0000256" key="1">
    <source>
        <dbReference type="SAM" id="Coils"/>
    </source>
</evidence>
<proteinExistence type="predicted"/>
<organism evidence="2 3">
    <name type="scientific">Paramecium sonneborni</name>
    <dbReference type="NCBI Taxonomy" id="65129"/>
    <lineage>
        <taxon>Eukaryota</taxon>
        <taxon>Sar</taxon>
        <taxon>Alveolata</taxon>
        <taxon>Ciliophora</taxon>
        <taxon>Intramacronucleata</taxon>
        <taxon>Oligohymenophorea</taxon>
        <taxon>Peniculida</taxon>
        <taxon>Parameciidae</taxon>
        <taxon>Paramecium</taxon>
    </lineage>
</organism>
<gene>
    <name evidence="2" type="ORF">PSON_ATCC_30995.1.T0890001</name>
</gene>
<dbReference type="AlphaFoldDB" id="A0A8S1PY81"/>
<protein>
    <submittedName>
        <fullName evidence="2">Uncharacterized protein</fullName>
    </submittedName>
</protein>
<reference evidence="2" key="1">
    <citation type="submission" date="2021-01" db="EMBL/GenBank/DDBJ databases">
        <authorList>
            <consortium name="Genoscope - CEA"/>
            <person name="William W."/>
        </authorList>
    </citation>
    <scope>NUCLEOTIDE SEQUENCE</scope>
</reference>
<evidence type="ECO:0000313" key="2">
    <source>
        <dbReference type="EMBL" id="CAD8107443.1"/>
    </source>
</evidence>
<feature type="coiled-coil region" evidence="1">
    <location>
        <begin position="22"/>
        <end position="145"/>
    </location>
</feature>